<evidence type="ECO:0000256" key="1">
    <source>
        <dbReference type="ARBA" id="ARBA00001786"/>
    </source>
</evidence>
<keyword evidence="5" id="KW-0378">Hydrolase</keyword>
<dbReference type="InterPro" id="IPR015047">
    <property type="entry name" value="SYNJ1/2_RRM"/>
</dbReference>
<dbReference type="STRING" id="6265.A0A0B2VJ85"/>
<evidence type="ECO:0000313" key="8">
    <source>
        <dbReference type="EMBL" id="KHN81507.1"/>
    </source>
</evidence>
<dbReference type="InterPro" id="IPR036691">
    <property type="entry name" value="Endo/exonu/phosph_ase_sf"/>
</dbReference>
<dbReference type="Pfam" id="PF02383">
    <property type="entry name" value="Syja_N"/>
    <property type="match status" value="1"/>
</dbReference>
<reference evidence="8 9" key="1">
    <citation type="submission" date="2014-11" db="EMBL/GenBank/DDBJ databases">
        <title>Genetic blueprint of the zoonotic pathogen Toxocara canis.</title>
        <authorList>
            <person name="Zhu X.-Q."/>
            <person name="Korhonen P.K."/>
            <person name="Cai H."/>
            <person name="Young N.D."/>
            <person name="Nejsum P."/>
            <person name="von Samson-Himmelstjerna G."/>
            <person name="Boag P.R."/>
            <person name="Tan P."/>
            <person name="Li Q."/>
            <person name="Min J."/>
            <person name="Yang Y."/>
            <person name="Wang X."/>
            <person name="Fang X."/>
            <person name="Hall R.S."/>
            <person name="Hofmann A."/>
            <person name="Sternberg P.W."/>
            <person name="Jex A.R."/>
            <person name="Gasser R.B."/>
        </authorList>
    </citation>
    <scope>NUCLEOTIDE SEQUENCE [LARGE SCALE GENOMIC DNA]</scope>
    <source>
        <strain evidence="8">PN_DK_2014</strain>
    </source>
</reference>
<dbReference type="EC" id="3.1.3.36" evidence="4"/>
<keyword evidence="9" id="KW-1185">Reference proteome</keyword>
<name>A0A0B2VJ85_TOXCA</name>
<sequence>MGARGFRILCRSDPDLPYSVIVESNRLEKSLLLESSAAVTLANDESTAEYKKAYTKVTDGYGLIGIWHFSKDENFLLVVTGVLSVGQISNCDIYRVTAVQFVSLRAPFDTADSRVIDLQRLMSSGMFYFATGSSSDETATFDLTVSARKRAVGDTNEHDFFWNRNLHFPLERYGIDSNKWFVRMMCGSVQVRTVYVGNKTVKLAILSRLSCRRVGTRFNVRGVDDDGHVANFVETEQLLSYENCEASFIQVRGSVPLFWEQPGLNVGSHKIKLRAVEATAPAFNRHFCQLKQSYGDLVVVNLLGSKEGERTLSEAYKAHLDNSTHKDVEFISFDYHAQMKLSKSSIDILRNKLIPLLDKFSFFCIKDSKVLRSQCGVIRTNCLDCLDRTNSVQTMIGLQMLASQLQSLNIESTKVNVALRFEEALKDLWQKNGDSCSVVYAGTGAIEGKSKLKDASRSLARTIQNNLMDASKQESFDMFLLGSAYGNRLFDQVESLLPPLVVQECDRAVEWLMERAGEMVNVVPLTVFAGTWNVNGGKNMHNIAFRNRAPLTEWLFPNEQLVSVNDSNFHADIVAIGLEEIIDLNASNIVKASTTNQRLWCDGLRKALLTKGKYILLGCEQLVGVCLFVFMKPHLAPFVRDVAIDSVKTGMGGAAGNKGSVSLRLTIHATSVCFVCSHFAAGQNEVRDRNEDFVTALKRIKFPMGREILSHDIIIWMGDFNYRISLPGEIVKAAVRAEQFAQLTPNDQLTQQRALGNTFMEFEEGTLNFAPTYKYDTFSDDYDTSEKCRAPAWTDRVLWKDTTKRSAVKLQWYGRSELKTSDHRPVSALFRVDAFAVDPENCKSVYEDVISSVGPPDATVLVSVRSAAAFPVELYYSVLDKLVQLGISPRLSKFDGPDLWLIFESGEMALAALSMDGVYVADMQLNVRLRSPNWAESENLRIDAALQSAKSANSIQYSTMDDTDRFEFDDDDEEMIQLKVGPQGTRCASPRFLAQERLIESEMTRMSAASPQQVPGTGYFEPRPSSVPNPPTGDSKNGWLAKPEGGPLPVRPVPPRPDSVSSRSNSPWRVPSDPHLQDTATWQVPSDPHTRGSSCFQSASAYDTPGSQQGYGVPVAADASTSISNSVPAVPPRPQFQ</sequence>
<dbReference type="PANTHER" id="PTHR11200">
    <property type="entry name" value="INOSITOL 5-PHOSPHATASE"/>
    <property type="match status" value="1"/>
</dbReference>
<dbReference type="AlphaFoldDB" id="A0A0B2VJ85"/>
<evidence type="ECO:0000256" key="2">
    <source>
        <dbReference type="ARBA" id="ARBA00008943"/>
    </source>
</evidence>
<evidence type="ECO:0000256" key="6">
    <source>
        <dbReference type="SAM" id="MobiDB-lite"/>
    </source>
</evidence>
<dbReference type="OrthoDB" id="1925875at2759"/>
<dbReference type="GO" id="GO:0004439">
    <property type="term" value="F:phosphatidylinositol-4,5-bisphosphate 5-phosphatase activity"/>
    <property type="evidence" value="ECO:0007669"/>
    <property type="project" value="UniProtKB-EC"/>
</dbReference>
<evidence type="ECO:0000256" key="4">
    <source>
        <dbReference type="ARBA" id="ARBA00013044"/>
    </source>
</evidence>
<dbReference type="InterPro" id="IPR046985">
    <property type="entry name" value="IP5"/>
</dbReference>
<evidence type="ECO:0000256" key="5">
    <source>
        <dbReference type="ARBA" id="ARBA00022801"/>
    </source>
</evidence>
<organism evidence="8 9">
    <name type="scientific">Toxocara canis</name>
    <name type="common">Canine roundworm</name>
    <dbReference type="NCBI Taxonomy" id="6265"/>
    <lineage>
        <taxon>Eukaryota</taxon>
        <taxon>Metazoa</taxon>
        <taxon>Ecdysozoa</taxon>
        <taxon>Nematoda</taxon>
        <taxon>Chromadorea</taxon>
        <taxon>Rhabditida</taxon>
        <taxon>Spirurina</taxon>
        <taxon>Ascaridomorpha</taxon>
        <taxon>Ascaridoidea</taxon>
        <taxon>Toxocaridae</taxon>
        <taxon>Toxocara</taxon>
    </lineage>
</organism>
<dbReference type="PROSITE" id="PS50275">
    <property type="entry name" value="SAC"/>
    <property type="match status" value="1"/>
</dbReference>
<dbReference type="InterPro" id="IPR002013">
    <property type="entry name" value="SAC_dom"/>
</dbReference>
<dbReference type="InterPro" id="IPR012677">
    <property type="entry name" value="Nucleotide-bd_a/b_plait_sf"/>
</dbReference>
<feature type="compositionally biased region" description="Low complexity" evidence="6">
    <location>
        <begin position="1058"/>
        <end position="1071"/>
    </location>
</feature>
<dbReference type="Gene3D" id="3.60.10.10">
    <property type="entry name" value="Endonuclease/exonuclease/phosphatase"/>
    <property type="match status" value="1"/>
</dbReference>
<comment type="catalytic activity">
    <reaction evidence="1">
        <text>a 1,2-diacyl-sn-glycero-3-phospho-(1D-myo-inositol-4,5-bisphosphate) + H2O = a 1,2-diacyl-sn-glycero-3-phospho-(1D-myo-inositol 4-phosphate) + phosphate</text>
        <dbReference type="Rhea" id="RHEA:22764"/>
        <dbReference type="ChEBI" id="CHEBI:15377"/>
        <dbReference type="ChEBI" id="CHEBI:43474"/>
        <dbReference type="ChEBI" id="CHEBI:58178"/>
        <dbReference type="ChEBI" id="CHEBI:58456"/>
        <dbReference type="EC" id="3.1.3.36"/>
    </reaction>
</comment>
<dbReference type="PANTHER" id="PTHR11200:SF257">
    <property type="entry name" value="PHOSPHOINOSITIDE 5-PHOSPHATASE"/>
    <property type="match status" value="1"/>
</dbReference>
<dbReference type="Pfam" id="PF08952">
    <property type="entry name" value="DUF1866"/>
    <property type="match status" value="1"/>
</dbReference>
<dbReference type="Gene3D" id="3.30.70.330">
    <property type="match status" value="1"/>
</dbReference>
<protein>
    <recommendedName>
        <fullName evidence="4">phosphoinositide 5-phosphatase</fullName>
        <ecNumber evidence="4">3.1.3.36</ecNumber>
    </recommendedName>
</protein>
<dbReference type="Proteomes" id="UP000031036">
    <property type="component" value="Unassembled WGS sequence"/>
</dbReference>
<proteinExistence type="inferred from homology"/>
<dbReference type="GO" id="GO:0046856">
    <property type="term" value="P:phosphatidylinositol dephosphorylation"/>
    <property type="evidence" value="ECO:0007669"/>
    <property type="project" value="InterPro"/>
</dbReference>
<dbReference type="OMA" id="HPCHELR"/>
<dbReference type="Pfam" id="PF22669">
    <property type="entry name" value="Exo_endo_phos2"/>
    <property type="match status" value="1"/>
</dbReference>
<comment type="similarity">
    <text evidence="2">Belongs to the synaptojanin family.</text>
</comment>
<feature type="domain" description="SAC" evidence="7">
    <location>
        <begin position="118"/>
        <end position="442"/>
    </location>
</feature>
<dbReference type="SMART" id="SM01165">
    <property type="entry name" value="DUF1866"/>
    <property type="match status" value="1"/>
</dbReference>
<dbReference type="InterPro" id="IPR000300">
    <property type="entry name" value="IPPc"/>
</dbReference>
<comment type="caution">
    <text evidence="8">The sequence shown here is derived from an EMBL/GenBank/DDBJ whole genome shotgun (WGS) entry which is preliminary data.</text>
</comment>
<feature type="compositionally biased region" description="Polar residues" evidence="6">
    <location>
        <begin position="1091"/>
        <end position="1110"/>
    </location>
</feature>
<evidence type="ECO:0000256" key="3">
    <source>
        <dbReference type="ARBA" id="ARBA00009678"/>
    </source>
</evidence>
<accession>A0A0B2VJ85</accession>
<evidence type="ECO:0000259" key="7">
    <source>
        <dbReference type="PROSITE" id="PS50275"/>
    </source>
</evidence>
<gene>
    <name evidence="8" type="primary">Synj1</name>
    <name evidence="8" type="ORF">Tcan_18023</name>
</gene>
<evidence type="ECO:0000313" key="9">
    <source>
        <dbReference type="Proteomes" id="UP000031036"/>
    </source>
</evidence>
<dbReference type="GO" id="GO:0098793">
    <property type="term" value="C:presynapse"/>
    <property type="evidence" value="ECO:0007669"/>
    <property type="project" value="GOC"/>
</dbReference>
<dbReference type="GO" id="GO:0048488">
    <property type="term" value="P:synaptic vesicle endocytosis"/>
    <property type="evidence" value="ECO:0007669"/>
    <property type="project" value="TreeGrafter"/>
</dbReference>
<dbReference type="SMART" id="SM00128">
    <property type="entry name" value="IPPc"/>
    <property type="match status" value="1"/>
</dbReference>
<comment type="similarity">
    <text evidence="3">In the central section; belongs to the inositol 1,4,5-trisphosphate 5-phosphatase family.</text>
</comment>
<dbReference type="SUPFAM" id="SSF56219">
    <property type="entry name" value="DNase I-like"/>
    <property type="match status" value="1"/>
</dbReference>
<dbReference type="EMBL" id="JPKZ01001512">
    <property type="protein sequence ID" value="KHN81507.1"/>
    <property type="molecule type" value="Genomic_DNA"/>
</dbReference>
<feature type="region of interest" description="Disordered" evidence="6">
    <location>
        <begin position="1004"/>
        <end position="1137"/>
    </location>
</feature>